<organism evidence="2">
    <name type="scientific">Selaginella moellendorffii</name>
    <name type="common">Spikemoss</name>
    <dbReference type="NCBI Taxonomy" id="88036"/>
    <lineage>
        <taxon>Eukaryota</taxon>
        <taxon>Viridiplantae</taxon>
        <taxon>Streptophyta</taxon>
        <taxon>Embryophyta</taxon>
        <taxon>Tracheophyta</taxon>
        <taxon>Lycopodiopsida</taxon>
        <taxon>Selaginellales</taxon>
        <taxon>Selaginellaceae</taxon>
        <taxon>Selaginella</taxon>
    </lineage>
</organism>
<gene>
    <name evidence="1" type="ORF">SELMODRAFT_416078</name>
</gene>
<dbReference type="KEGG" id="smo:SELMODRAFT_416078"/>
<keyword evidence="2" id="KW-1185">Reference proteome</keyword>
<dbReference type="EMBL" id="GL377594">
    <property type="protein sequence ID" value="EFJ23013.1"/>
    <property type="molecule type" value="Genomic_DNA"/>
</dbReference>
<accession>D8RY06</accession>
<dbReference type="Proteomes" id="UP000001514">
    <property type="component" value="Unassembled WGS sequence"/>
</dbReference>
<dbReference type="HOGENOM" id="CLU_1931156_0_0_1"/>
<proteinExistence type="predicted"/>
<dbReference type="Gramene" id="EFJ23013">
    <property type="protein sequence ID" value="EFJ23013"/>
    <property type="gene ID" value="SELMODRAFT_416078"/>
</dbReference>
<evidence type="ECO:0000313" key="2">
    <source>
        <dbReference type="Proteomes" id="UP000001514"/>
    </source>
</evidence>
<dbReference type="InParanoid" id="D8RY06"/>
<sequence>MKRKMRGMLVKDIHRLKDYPVFDSRVSQQVVTFGSVEELMAFLQQQHPLCPLGCDPSALTKFDYFKNHMLIQVCYKCTDKGPSVEDEENFLRDFKVDDGDDLDLLLGLDPQGQGTRSDLGEEQDDFVMELE</sequence>
<dbReference type="AlphaFoldDB" id="D8RY06"/>
<evidence type="ECO:0000313" key="1">
    <source>
        <dbReference type="EMBL" id="EFJ23013.1"/>
    </source>
</evidence>
<reference evidence="1 2" key="1">
    <citation type="journal article" date="2011" name="Science">
        <title>The Selaginella genome identifies genetic changes associated with the evolution of vascular plants.</title>
        <authorList>
            <person name="Banks J.A."/>
            <person name="Nishiyama T."/>
            <person name="Hasebe M."/>
            <person name="Bowman J.L."/>
            <person name="Gribskov M."/>
            <person name="dePamphilis C."/>
            <person name="Albert V.A."/>
            <person name="Aono N."/>
            <person name="Aoyama T."/>
            <person name="Ambrose B.A."/>
            <person name="Ashton N.W."/>
            <person name="Axtell M.J."/>
            <person name="Barker E."/>
            <person name="Barker M.S."/>
            <person name="Bennetzen J.L."/>
            <person name="Bonawitz N.D."/>
            <person name="Chapple C."/>
            <person name="Cheng C."/>
            <person name="Correa L.G."/>
            <person name="Dacre M."/>
            <person name="DeBarry J."/>
            <person name="Dreyer I."/>
            <person name="Elias M."/>
            <person name="Engstrom E.M."/>
            <person name="Estelle M."/>
            <person name="Feng L."/>
            <person name="Finet C."/>
            <person name="Floyd S.K."/>
            <person name="Frommer W.B."/>
            <person name="Fujita T."/>
            <person name="Gramzow L."/>
            <person name="Gutensohn M."/>
            <person name="Harholt J."/>
            <person name="Hattori M."/>
            <person name="Heyl A."/>
            <person name="Hirai T."/>
            <person name="Hiwatashi Y."/>
            <person name="Ishikawa M."/>
            <person name="Iwata M."/>
            <person name="Karol K.G."/>
            <person name="Koehler B."/>
            <person name="Kolukisaoglu U."/>
            <person name="Kubo M."/>
            <person name="Kurata T."/>
            <person name="Lalonde S."/>
            <person name="Li K."/>
            <person name="Li Y."/>
            <person name="Litt A."/>
            <person name="Lyons E."/>
            <person name="Manning G."/>
            <person name="Maruyama T."/>
            <person name="Michael T.P."/>
            <person name="Mikami K."/>
            <person name="Miyazaki S."/>
            <person name="Morinaga S."/>
            <person name="Murata T."/>
            <person name="Mueller-Roeber B."/>
            <person name="Nelson D.R."/>
            <person name="Obara M."/>
            <person name="Oguri Y."/>
            <person name="Olmstead R.G."/>
            <person name="Onodera N."/>
            <person name="Petersen B.L."/>
            <person name="Pils B."/>
            <person name="Prigge M."/>
            <person name="Rensing S.A."/>
            <person name="Riano-Pachon D.M."/>
            <person name="Roberts A.W."/>
            <person name="Sato Y."/>
            <person name="Scheller H.V."/>
            <person name="Schulz B."/>
            <person name="Schulz C."/>
            <person name="Shakirov E.V."/>
            <person name="Shibagaki N."/>
            <person name="Shinohara N."/>
            <person name="Shippen D.E."/>
            <person name="Soerensen I."/>
            <person name="Sotooka R."/>
            <person name="Sugimoto N."/>
            <person name="Sugita M."/>
            <person name="Sumikawa N."/>
            <person name="Tanurdzic M."/>
            <person name="Theissen G."/>
            <person name="Ulvskov P."/>
            <person name="Wakazuki S."/>
            <person name="Weng J.K."/>
            <person name="Willats W.W."/>
            <person name="Wipf D."/>
            <person name="Wolf P.G."/>
            <person name="Yang L."/>
            <person name="Zimmer A.D."/>
            <person name="Zhu Q."/>
            <person name="Mitros T."/>
            <person name="Hellsten U."/>
            <person name="Loque D."/>
            <person name="Otillar R."/>
            <person name="Salamov A."/>
            <person name="Schmutz J."/>
            <person name="Shapiro H."/>
            <person name="Lindquist E."/>
            <person name="Lucas S."/>
            <person name="Rokhsar D."/>
            <person name="Grigoriev I.V."/>
        </authorList>
    </citation>
    <scope>NUCLEOTIDE SEQUENCE [LARGE SCALE GENOMIC DNA]</scope>
</reference>
<name>D8RY06_SELML</name>
<protein>
    <submittedName>
        <fullName evidence="1">Uncharacterized protein</fullName>
    </submittedName>
</protein>